<name>A0ABT9YIW5_9BACI</name>
<dbReference type="Pfam" id="PF04168">
    <property type="entry name" value="Alpha-E"/>
    <property type="match status" value="1"/>
</dbReference>
<evidence type="ECO:0000313" key="3">
    <source>
        <dbReference type="Proteomes" id="UP001225034"/>
    </source>
</evidence>
<dbReference type="RefSeq" id="WP_306983301.1">
    <property type="nucleotide sequence ID" value="NZ_JAUSUA010000003.1"/>
</dbReference>
<comment type="caution">
    <text evidence="2">The sequence shown here is derived from an EMBL/GenBank/DDBJ whole genome shotgun (WGS) entry which is preliminary data.</text>
</comment>
<protein>
    <submittedName>
        <fullName evidence="2">Alpha-E superfamily protein</fullName>
    </submittedName>
</protein>
<evidence type="ECO:0000313" key="2">
    <source>
        <dbReference type="EMBL" id="MDQ0207767.1"/>
    </source>
</evidence>
<dbReference type="InterPro" id="IPR007296">
    <property type="entry name" value="DUF403"/>
</dbReference>
<feature type="domain" description="DUF403" evidence="1">
    <location>
        <begin position="1"/>
        <end position="284"/>
    </location>
</feature>
<sequence>MLLRVADSLYWMARNIERAENHAHVLSVELIQALEASDEDLLMNEEWDLILDICGAEDKRETFLTSGHPDLEKIIHFLTFSSNNPSSTYQCMKIARENARQSRDHLSNDLWMIMNEFYLYLTKWKDAHWSKYHIQGTLQRVKMTSLSVQGVIETTASRGVDYRLLKIGVWVERADHMLRILRSICTKLQEQPQHTTYYLNLALQLSKGSDAYLKGQLPYMRPEQVFSFLMLNPDFPRSLRYCMDHAWYAIKQIEGDQGLGYAKQLKDTLLQMTGDIQSLPVANFDIDYIVEFFENQYAGIKVP</sequence>
<gene>
    <name evidence="2" type="ORF">J2S05_002568</name>
</gene>
<dbReference type="PANTHER" id="PTHR34595">
    <property type="entry name" value="BLR5612 PROTEIN"/>
    <property type="match status" value="1"/>
</dbReference>
<organism evidence="2 3">
    <name type="scientific">Alkalicoccobacillus murimartini</name>
    <dbReference type="NCBI Taxonomy" id="171685"/>
    <lineage>
        <taxon>Bacteria</taxon>
        <taxon>Bacillati</taxon>
        <taxon>Bacillota</taxon>
        <taxon>Bacilli</taxon>
        <taxon>Bacillales</taxon>
        <taxon>Bacillaceae</taxon>
        <taxon>Alkalicoccobacillus</taxon>
    </lineage>
</organism>
<evidence type="ECO:0000259" key="1">
    <source>
        <dbReference type="Pfam" id="PF04168"/>
    </source>
</evidence>
<dbReference type="InterPro" id="IPR051680">
    <property type="entry name" value="ATP-dep_Glu-Cys_Ligase-2"/>
</dbReference>
<reference evidence="2 3" key="1">
    <citation type="submission" date="2023-07" db="EMBL/GenBank/DDBJ databases">
        <title>Genomic Encyclopedia of Type Strains, Phase IV (KMG-IV): sequencing the most valuable type-strain genomes for metagenomic binning, comparative biology and taxonomic classification.</title>
        <authorList>
            <person name="Goeker M."/>
        </authorList>
    </citation>
    <scope>NUCLEOTIDE SEQUENCE [LARGE SCALE GENOMIC DNA]</scope>
    <source>
        <strain evidence="2 3">DSM 19154</strain>
    </source>
</reference>
<dbReference type="EMBL" id="JAUSUA010000003">
    <property type="protein sequence ID" value="MDQ0207767.1"/>
    <property type="molecule type" value="Genomic_DNA"/>
</dbReference>
<dbReference type="Proteomes" id="UP001225034">
    <property type="component" value="Unassembled WGS sequence"/>
</dbReference>
<proteinExistence type="predicted"/>
<dbReference type="PANTHER" id="PTHR34595:SF7">
    <property type="entry name" value="SLL1039 PROTEIN"/>
    <property type="match status" value="1"/>
</dbReference>
<keyword evidence="3" id="KW-1185">Reference proteome</keyword>
<accession>A0ABT9YIW5</accession>